<organism evidence="2 3">
    <name type="scientific">Gonapodya prolifera (strain JEL478)</name>
    <name type="common">Monoblepharis prolifera</name>
    <dbReference type="NCBI Taxonomy" id="1344416"/>
    <lineage>
        <taxon>Eukaryota</taxon>
        <taxon>Fungi</taxon>
        <taxon>Fungi incertae sedis</taxon>
        <taxon>Chytridiomycota</taxon>
        <taxon>Chytridiomycota incertae sedis</taxon>
        <taxon>Monoblepharidomycetes</taxon>
        <taxon>Monoblepharidales</taxon>
        <taxon>Gonapodyaceae</taxon>
        <taxon>Gonapodya</taxon>
    </lineage>
</organism>
<evidence type="ECO:0000256" key="1">
    <source>
        <dbReference type="SAM" id="MobiDB-lite"/>
    </source>
</evidence>
<dbReference type="EMBL" id="KQ965742">
    <property type="protein sequence ID" value="KXS18497.1"/>
    <property type="molecule type" value="Genomic_DNA"/>
</dbReference>
<evidence type="ECO:0000313" key="2">
    <source>
        <dbReference type="EMBL" id="KXS18497.1"/>
    </source>
</evidence>
<reference evidence="2 3" key="1">
    <citation type="journal article" date="2015" name="Genome Biol. Evol.">
        <title>Phylogenomic analyses indicate that early fungi evolved digesting cell walls of algal ancestors of land plants.</title>
        <authorList>
            <person name="Chang Y."/>
            <person name="Wang S."/>
            <person name="Sekimoto S."/>
            <person name="Aerts A.L."/>
            <person name="Choi C."/>
            <person name="Clum A."/>
            <person name="LaButti K.M."/>
            <person name="Lindquist E.A."/>
            <person name="Yee Ngan C."/>
            <person name="Ohm R.A."/>
            <person name="Salamov A.A."/>
            <person name="Grigoriev I.V."/>
            <person name="Spatafora J.W."/>
            <person name="Berbee M.L."/>
        </authorList>
    </citation>
    <scope>NUCLEOTIDE SEQUENCE [LARGE SCALE GENOMIC DNA]</scope>
    <source>
        <strain evidence="2 3">JEL478</strain>
    </source>
</reference>
<dbReference type="Proteomes" id="UP000070544">
    <property type="component" value="Unassembled WGS sequence"/>
</dbReference>
<dbReference type="AlphaFoldDB" id="A0A139AP09"/>
<sequence length="187" mass="21003">MPSHSPMIASPSSQPSPGGQQPFDCAFFSESAQVRQRISMLADGLLEGSLAFNNMLVRTVHTHATRDQLKEDLAEQLLTCFAQVNYVPTDMDDMLNTYFDHVSLLSKCISNNDIMVYSDRLEAVEEGRLGRLRGKFCIWGVEGTTDGTYRSKIWAIQGAARLVHFHLRDSLERREGLFAAALNEQEF</sequence>
<evidence type="ECO:0000313" key="3">
    <source>
        <dbReference type="Proteomes" id="UP000070544"/>
    </source>
</evidence>
<feature type="compositionally biased region" description="Low complexity" evidence="1">
    <location>
        <begin position="10"/>
        <end position="21"/>
    </location>
</feature>
<feature type="region of interest" description="Disordered" evidence="1">
    <location>
        <begin position="1"/>
        <end position="21"/>
    </location>
</feature>
<gene>
    <name evidence="2" type="ORF">M427DRAFT_42521</name>
</gene>
<protein>
    <submittedName>
        <fullName evidence="2">Uncharacterized protein</fullName>
    </submittedName>
</protein>
<proteinExistence type="predicted"/>
<keyword evidence="3" id="KW-1185">Reference proteome</keyword>
<name>A0A139AP09_GONPJ</name>
<accession>A0A139AP09</accession>